<feature type="transmembrane region" description="Helical" evidence="2">
    <location>
        <begin position="371"/>
        <end position="394"/>
    </location>
</feature>
<proteinExistence type="predicted"/>
<feature type="transmembrane region" description="Helical" evidence="2">
    <location>
        <begin position="650"/>
        <end position="672"/>
    </location>
</feature>
<feature type="compositionally biased region" description="Polar residues" evidence="1">
    <location>
        <begin position="833"/>
        <end position="848"/>
    </location>
</feature>
<feature type="transmembrane region" description="Helical" evidence="2">
    <location>
        <begin position="140"/>
        <end position="162"/>
    </location>
</feature>
<dbReference type="AlphaFoldDB" id="A0A6H5HTB4"/>
<keyword evidence="4" id="KW-1185">Reference proteome</keyword>
<feature type="transmembrane region" description="Helical" evidence="2">
    <location>
        <begin position="199"/>
        <end position="219"/>
    </location>
</feature>
<feature type="transmembrane region" description="Helical" evidence="2">
    <location>
        <begin position="693"/>
        <end position="712"/>
    </location>
</feature>
<feature type="transmembrane region" description="Helical" evidence="2">
    <location>
        <begin position="499"/>
        <end position="518"/>
    </location>
</feature>
<feature type="transmembrane region" description="Helical" evidence="2">
    <location>
        <begin position="466"/>
        <end position="487"/>
    </location>
</feature>
<evidence type="ECO:0000256" key="2">
    <source>
        <dbReference type="SAM" id="Phobius"/>
    </source>
</evidence>
<protein>
    <recommendedName>
        <fullName evidence="5">Major facilitator superfamily (MFS) profile domain-containing protein</fullName>
    </recommendedName>
</protein>
<feature type="transmembrane region" description="Helical" evidence="2">
    <location>
        <begin position="108"/>
        <end position="128"/>
    </location>
</feature>
<dbReference type="Pfam" id="PF07690">
    <property type="entry name" value="MFS_1"/>
    <property type="match status" value="1"/>
</dbReference>
<feature type="transmembrane region" description="Helical" evidence="2">
    <location>
        <begin position="742"/>
        <end position="761"/>
    </location>
</feature>
<sequence>MEKGNLQGQNSSILSVNRLAVKSNDGKHTHLLLTIAPDGGWAWVVLFVSTWNCLCIDGVSLGYSVIQDHVMKELKIDGVQSSLCVAMFNGIVYLNGPITAALANRFGFRPLNLIGGVIGAIGLLSCYFSNSYIFTLTSFALVGGIGGSLIYMVSMACPGYWFETRRSLAFGVSNSATGIAAFVIPAISEVIVHKSSWTWVFVLLGSMFFGAFLLGFLLIKPPMLLMEMEAPEPRAVETNVTLSILNVRTGGGRRVDDKVRDITYSSTVVPPKTQLSYTSVIEEPQRKCCRCQTGELHTNIERPLYRADIFFQSRTDAAAKNANMTHTDYTLSVHNMATKQDILQNFKCVCCPEAITRPLKDMLSLSLMKNFVYLVMLLDTMLYFSAVYVTYLFVPRTSRRKGIDEGTSILILQLFGAFMATSRILLGLVFHFFPDLPPHYFAGINVFVGGIFHAALALTTDKITSCIIGGISGFLIGVWLPMRSILVVRYIGLDKLTNAMGMLFVFQAIGSFYGAPLAELLRESFDEDYMTHYFAGAMYVISGALILPLEMLNSQSSRFQRCCNKMKCACCKENEIVSVERPMYKSDIFLASRTDFMAKKQNMTQSDYMMSVHRMTTARDIEQQFECLCCPEAITRPLQEMLGVALLKNVVFWFLLVGTLVYYCAIFVTYLYMPRTSERKGLDIKIGLLSLQLFGLTTALTRISLGVVFHFFPQLPPHYFTGAYVVLGGICQLSMSLTTNAIATCTLGALVGFFTGVWLPMRSILIVRYMGLDKLTNAMGMLFVFQAVGALIGAPATETLIKFFNEDYVSRGKRTTTVEWRPLRVESHGQGNGSRQKATQSSTHTGKSISHGRSKQKPFGVFLIEESMSENPK</sequence>
<dbReference type="InterPro" id="IPR036259">
    <property type="entry name" value="MFS_trans_sf"/>
</dbReference>
<dbReference type="Proteomes" id="UP000479000">
    <property type="component" value="Unassembled WGS sequence"/>
</dbReference>
<feature type="transmembrane region" description="Helical" evidence="2">
    <location>
        <begin position="530"/>
        <end position="549"/>
    </location>
</feature>
<dbReference type="OrthoDB" id="6509908at2759"/>
<dbReference type="InterPro" id="IPR050327">
    <property type="entry name" value="Proton-linked_MCT"/>
</dbReference>
<feature type="transmembrane region" description="Helical" evidence="2">
    <location>
        <begin position="41"/>
        <end position="66"/>
    </location>
</feature>
<evidence type="ECO:0000313" key="4">
    <source>
        <dbReference type="Proteomes" id="UP000479000"/>
    </source>
</evidence>
<evidence type="ECO:0000313" key="3">
    <source>
        <dbReference type="EMBL" id="CAB0020946.1"/>
    </source>
</evidence>
<reference evidence="3 4" key="1">
    <citation type="submission" date="2020-02" db="EMBL/GenBank/DDBJ databases">
        <authorList>
            <person name="Ferguson B K."/>
        </authorList>
    </citation>
    <scope>NUCLEOTIDE SEQUENCE [LARGE SCALE GENOMIC DNA]</scope>
</reference>
<keyword evidence="2" id="KW-1133">Transmembrane helix</keyword>
<accession>A0A6H5HTB4</accession>
<feature type="region of interest" description="Disordered" evidence="1">
    <location>
        <begin position="820"/>
        <end position="873"/>
    </location>
</feature>
<dbReference type="PANTHER" id="PTHR11360">
    <property type="entry name" value="MONOCARBOXYLATE TRANSPORTER"/>
    <property type="match status" value="1"/>
</dbReference>
<evidence type="ECO:0008006" key="5">
    <source>
        <dbReference type="Google" id="ProtNLM"/>
    </source>
</evidence>
<feature type="transmembrane region" description="Helical" evidence="2">
    <location>
        <begin position="78"/>
        <end position="96"/>
    </location>
</feature>
<feature type="transmembrane region" description="Helical" evidence="2">
    <location>
        <begin position="406"/>
        <end position="433"/>
    </location>
</feature>
<feature type="transmembrane region" description="Helical" evidence="2">
    <location>
        <begin position="718"/>
        <end position="735"/>
    </location>
</feature>
<dbReference type="GO" id="GO:0008028">
    <property type="term" value="F:monocarboxylic acid transmembrane transporter activity"/>
    <property type="evidence" value="ECO:0007669"/>
    <property type="project" value="TreeGrafter"/>
</dbReference>
<feature type="transmembrane region" description="Helical" evidence="2">
    <location>
        <begin position="781"/>
        <end position="804"/>
    </location>
</feature>
<dbReference type="SUPFAM" id="SSF103473">
    <property type="entry name" value="MFS general substrate transporter"/>
    <property type="match status" value="2"/>
</dbReference>
<dbReference type="InterPro" id="IPR011701">
    <property type="entry name" value="MFS"/>
</dbReference>
<keyword evidence="2" id="KW-0472">Membrane</keyword>
<organism evidence="3 4">
    <name type="scientific">Nesidiocoris tenuis</name>
    <dbReference type="NCBI Taxonomy" id="355587"/>
    <lineage>
        <taxon>Eukaryota</taxon>
        <taxon>Metazoa</taxon>
        <taxon>Ecdysozoa</taxon>
        <taxon>Arthropoda</taxon>
        <taxon>Hexapoda</taxon>
        <taxon>Insecta</taxon>
        <taxon>Pterygota</taxon>
        <taxon>Neoptera</taxon>
        <taxon>Paraneoptera</taxon>
        <taxon>Hemiptera</taxon>
        <taxon>Heteroptera</taxon>
        <taxon>Panheteroptera</taxon>
        <taxon>Cimicomorpha</taxon>
        <taxon>Miridae</taxon>
        <taxon>Dicyphina</taxon>
        <taxon>Nesidiocoris</taxon>
    </lineage>
</organism>
<feature type="transmembrane region" description="Helical" evidence="2">
    <location>
        <begin position="168"/>
        <end position="187"/>
    </location>
</feature>
<name>A0A6H5HTB4_9HEMI</name>
<dbReference type="EMBL" id="CADCXU010036101">
    <property type="protein sequence ID" value="CAB0020946.1"/>
    <property type="molecule type" value="Genomic_DNA"/>
</dbReference>
<dbReference type="Gene3D" id="1.20.1250.20">
    <property type="entry name" value="MFS general substrate transporter like domains"/>
    <property type="match status" value="3"/>
</dbReference>
<dbReference type="PANTHER" id="PTHR11360:SF284">
    <property type="entry name" value="EG:103B4.3 PROTEIN-RELATED"/>
    <property type="match status" value="1"/>
</dbReference>
<evidence type="ECO:0000256" key="1">
    <source>
        <dbReference type="SAM" id="MobiDB-lite"/>
    </source>
</evidence>
<feature type="transmembrane region" description="Helical" evidence="2">
    <location>
        <begin position="439"/>
        <end position="459"/>
    </location>
</feature>
<keyword evidence="2" id="KW-0812">Transmembrane</keyword>
<gene>
    <name evidence="3" type="ORF">NTEN_LOCUS24471</name>
</gene>